<evidence type="ECO:0000256" key="3">
    <source>
        <dbReference type="ARBA" id="ARBA00022475"/>
    </source>
</evidence>
<feature type="transmembrane region" description="Helical" evidence="8">
    <location>
        <begin position="120"/>
        <end position="148"/>
    </location>
</feature>
<keyword evidence="10" id="KW-1185">Reference proteome</keyword>
<organism evidence="9 10">
    <name type="scientific">Sporosarcina soli</name>
    <dbReference type="NCBI Taxonomy" id="334736"/>
    <lineage>
        <taxon>Bacteria</taxon>
        <taxon>Bacillati</taxon>
        <taxon>Bacillota</taxon>
        <taxon>Bacilli</taxon>
        <taxon>Bacillales</taxon>
        <taxon>Caryophanaceae</taxon>
        <taxon>Sporosarcina</taxon>
    </lineage>
</organism>
<keyword evidence="6 8" id="KW-0472">Membrane</keyword>
<dbReference type="PIRSF" id="PIRSF002746">
    <property type="entry name" value="Gluconate_transporter"/>
    <property type="match status" value="1"/>
</dbReference>
<comment type="subcellular location">
    <subcellularLocation>
        <location evidence="1">Cell membrane</location>
        <topology evidence="1">Multi-pass membrane protein</topology>
    </subcellularLocation>
</comment>
<evidence type="ECO:0000256" key="7">
    <source>
        <dbReference type="ARBA" id="ARBA00049663"/>
    </source>
</evidence>
<evidence type="ECO:0000256" key="1">
    <source>
        <dbReference type="ARBA" id="ARBA00004651"/>
    </source>
</evidence>
<sequence length="440" mass="46082">MPIVSICIGVAVLLLLMIVFKLNAFISLILVALVVGILEGMSPIDAITSVQSGLGGTLGSLTMIIIFGAILGKLMTDSGGAQRIATTLIQSFGKKRVQLAAVLTASVVGIALFFETGVVVLIPLVFTIAAAAGVPILYIGMPVIAALITMHGFVPPHPGPTAVASVFEANIGKTMIYGIIIAIPAIIIGGPLFTKLFKKEDLEVEIPKELFNPKEFKEEEMPGFLTSLLTSLMPVILIASQVIVEIAVPESAVMPFFDFIGNPNVALLLSVILAFFTFGLNRGKKMKEVMQSVAEAVSGISMILLIIAGGGAFKQVLIDSHIDQYIADIMAGSTLSPLLLTWLIAAILRVAVGSATVAGMTAAGIAAPLIGITGVSPELMVLAAGAGSITFSHVNDAGFWIYKEYFNLSIGKTIKTWSIMVTILSIVGLAGVLLINMFVS</sequence>
<reference evidence="10" key="1">
    <citation type="journal article" date="2019" name="Int. J. Syst. Evol. Microbiol.">
        <title>The Global Catalogue of Microorganisms (GCM) 10K type strain sequencing project: providing services to taxonomists for standard genome sequencing and annotation.</title>
        <authorList>
            <consortium name="The Broad Institute Genomics Platform"/>
            <consortium name="The Broad Institute Genome Sequencing Center for Infectious Disease"/>
            <person name="Wu L."/>
            <person name="Ma J."/>
        </authorList>
    </citation>
    <scope>NUCLEOTIDE SEQUENCE [LARGE SCALE GENOMIC DNA]</scope>
    <source>
        <strain evidence="10">CGMCC 4.1434</strain>
    </source>
</reference>
<name>A0ABW0TPQ8_9BACL</name>
<evidence type="ECO:0000313" key="10">
    <source>
        <dbReference type="Proteomes" id="UP001596109"/>
    </source>
</evidence>
<comment type="similarity">
    <text evidence="7">Belongs to the GntP permease family.</text>
</comment>
<proteinExistence type="inferred from homology"/>
<comment type="caution">
    <text evidence="9">The sequence shown here is derived from an EMBL/GenBank/DDBJ whole genome shotgun (WGS) entry which is preliminary data.</text>
</comment>
<feature type="transmembrane region" description="Helical" evidence="8">
    <location>
        <begin position="224"/>
        <end position="244"/>
    </location>
</feature>
<keyword evidence="3" id="KW-1003">Cell membrane</keyword>
<evidence type="ECO:0000256" key="2">
    <source>
        <dbReference type="ARBA" id="ARBA00022448"/>
    </source>
</evidence>
<evidence type="ECO:0000256" key="6">
    <source>
        <dbReference type="ARBA" id="ARBA00023136"/>
    </source>
</evidence>
<dbReference type="InterPro" id="IPR003474">
    <property type="entry name" value="Glcn_transporter"/>
</dbReference>
<keyword evidence="4 8" id="KW-0812">Transmembrane</keyword>
<evidence type="ECO:0000313" key="9">
    <source>
        <dbReference type="EMBL" id="MFC5590898.1"/>
    </source>
</evidence>
<evidence type="ECO:0000256" key="8">
    <source>
        <dbReference type="SAM" id="Phobius"/>
    </source>
</evidence>
<keyword evidence="2" id="KW-0813">Transport</keyword>
<evidence type="ECO:0000256" key="4">
    <source>
        <dbReference type="ARBA" id="ARBA00022692"/>
    </source>
</evidence>
<keyword evidence="5 8" id="KW-1133">Transmembrane helix</keyword>
<dbReference type="Proteomes" id="UP001596109">
    <property type="component" value="Unassembled WGS sequence"/>
</dbReference>
<dbReference type="NCBIfam" id="TIGR00791">
    <property type="entry name" value="gntP"/>
    <property type="match status" value="1"/>
</dbReference>
<feature type="transmembrane region" description="Helical" evidence="8">
    <location>
        <begin position="97"/>
        <end position="114"/>
    </location>
</feature>
<dbReference type="PANTHER" id="PTHR30354:SF22">
    <property type="entry name" value="HIGH-AFFINITY GLUCONATE TRANSPORTER"/>
    <property type="match status" value="1"/>
</dbReference>
<feature type="transmembrane region" description="Helical" evidence="8">
    <location>
        <begin position="264"/>
        <end position="281"/>
    </location>
</feature>
<feature type="transmembrane region" description="Helical" evidence="8">
    <location>
        <begin position="325"/>
        <end position="348"/>
    </location>
</feature>
<feature type="transmembrane region" description="Helical" evidence="8">
    <location>
        <begin position="355"/>
        <end position="375"/>
    </location>
</feature>
<dbReference type="RefSeq" id="WP_381438018.1">
    <property type="nucleotide sequence ID" value="NZ_JBHSNO010000012.1"/>
</dbReference>
<dbReference type="PANTHER" id="PTHR30354">
    <property type="entry name" value="GNT FAMILY GLUCONATE TRANSPORTER"/>
    <property type="match status" value="1"/>
</dbReference>
<protein>
    <submittedName>
        <fullName evidence="9">Gluconate:H+ symporter</fullName>
    </submittedName>
</protein>
<accession>A0ABW0TPQ8</accession>
<feature type="transmembrane region" description="Helical" evidence="8">
    <location>
        <begin position="414"/>
        <end position="439"/>
    </location>
</feature>
<feature type="transmembrane region" description="Helical" evidence="8">
    <location>
        <begin position="12"/>
        <end position="38"/>
    </location>
</feature>
<evidence type="ECO:0000256" key="5">
    <source>
        <dbReference type="ARBA" id="ARBA00022989"/>
    </source>
</evidence>
<dbReference type="EMBL" id="JBHSNO010000012">
    <property type="protein sequence ID" value="MFC5590898.1"/>
    <property type="molecule type" value="Genomic_DNA"/>
</dbReference>
<dbReference type="Pfam" id="PF02447">
    <property type="entry name" value="GntP_permease"/>
    <property type="match status" value="1"/>
</dbReference>
<feature type="transmembrane region" description="Helical" evidence="8">
    <location>
        <begin position="58"/>
        <end position="76"/>
    </location>
</feature>
<feature type="transmembrane region" description="Helical" evidence="8">
    <location>
        <begin position="293"/>
        <end position="313"/>
    </location>
</feature>
<gene>
    <name evidence="9" type="ORF">ACFPRA_18620</name>
</gene>